<evidence type="ECO:0000256" key="3">
    <source>
        <dbReference type="ARBA" id="ARBA00022729"/>
    </source>
</evidence>
<dbReference type="Gene3D" id="2.40.10.10">
    <property type="entry name" value="Trypsin-like serine proteases"/>
    <property type="match status" value="1"/>
</dbReference>
<name>A0A5N5TDE6_9CRUS</name>
<feature type="region of interest" description="Disordered" evidence="6">
    <location>
        <begin position="182"/>
        <end position="210"/>
    </location>
</feature>
<organism evidence="8 9">
    <name type="scientific">Armadillidium nasatum</name>
    <dbReference type="NCBI Taxonomy" id="96803"/>
    <lineage>
        <taxon>Eukaryota</taxon>
        <taxon>Metazoa</taxon>
        <taxon>Ecdysozoa</taxon>
        <taxon>Arthropoda</taxon>
        <taxon>Crustacea</taxon>
        <taxon>Multicrustacea</taxon>
        <taxon>Malacostraca</taxon>
        <taxon>Eumalacostraca</taxon>
        <taxon>Peracarida</taxon>
        <taxon>Isopoda</taxon>
        <taxon>Oniscidea</taxon>
        <taxon>Crinocheta</taxon>
        <taxon>Armadillidiidae</taxon>
        <taxon>Armadillidium</taxon>
    </lineage>
</organism>
<keyword evidence="2" id="KW-0964">Secreted</keyword>
<evidence type="ECO:0000256" key="5">
    <source>
        <dbReference type="ARBA" id="ARBA00023180"/>
    </source>
</evidence>
<evidence type="ECO:0000256" key="2">
    <source>
        <dbReference type="ARBA" id="ARBA00022525"/>
    </source>
</evidence>
<feature type="region of interest" description="Disordered" evidence="6">
    <location>
        <begin position="281"/>
        <end position="300"/>
    </location>
</feature>
<evidence type="ECO:0000256" key="1">
    <source>
        <dbReference type="ARBA" id="ARBA00004613"/>
    </source>
</evidence>
<keyword evidence="5" id="KW-0325">Glycoprotein</keyword>
<dbReference type="CDD" id="cd00190">
    <property type="entry name" value="Tryp_SPc"/>
    <property type="match status" value="1"/>
</dbReference>
<evidence type="ECO:0000256" key="4">
    <source>
        <dbReference type="ARBA" id="ARBA00023157"/>
    </source>
</evidence>
<evidence type="ECO:0000256" key="6">
    <source>
        <dbReference type="SAM" id="MobiDB-lite"/>
    </source>
</evidence>
<dbReference type="InterPro" id="IPR009003">
    <property type="entry name" value="Peptidase_S1_PA"/>
</dbReference>
<dbReference type="OrthoDB" id="9448935at2759"/>
<comment type="subcellular location">
    <subcellularLocation>
        <location evidence="1">Secreted</location>
    </subcellularLocation>
</comment>
<feature type="domain" description="Peptidase S1" evidence="7">
    <location>
        <begin position="305"/>
        <end position="453"/>
    </location>
</feature>
<evidence type="ECO:0000259" key="7">
    <source>
        <dbReference type="PROSITE" id="PS50240"/>
    </source>
</evidence>
<dbReference type="GO" id="GO:0005576">
    <property type="term" value="C:extracellular region"/>
    <property type="evidence" value="ECO:0007669"/>
    <property type="project" value="UniProtKB-SubCell"/>
</dbReference>
<keyword evidence="9" id="KW-1185">Reference proteome</keyword>
<dbReference type="GO" id="GO:0004252">
    <property type="term" value="F:serine-type endopeptidase activity"/>
    <property type="evidence" value="ECO:0007669"/>
    <property type="project" value="InterPro"/>
</dbReference>
<feature type="compositionally biased region" description="Low complexity" evidence="6">
    <location>
        <begin position="195"/>
        <end position="204"/>
    </location>
</feature>
<accession>A0A5N5TDE6</accession>
<dbReference type="SMART" id="SM00020">
    <property type="entry name" value="Tryp_SPc"/>
    <property type="match status" value="1"/>
</dbReference>
<dbReference type="PROSITE" id="PS50240">
    <property type="entry name" value="TRYPSIN_DOM"/>
    <property type="match status" value="1"/>
</dbReference>
<protein>
    <submittedName>
        <fullName evidence="8">Serine protease 29</fullName>
    </submittedName>
</protein>
<dbReference type="Pfam" id="PF00089">
    <property type="entry name" value="Trypsin"/>
    <property type="match status" value="1"/>
</dbReference>
<evidence type="ECO:0000313" key="8">
    <source>
        <dbReference type="EMBL" id="KAB7504686.1"/>
    </source>
</evidence>
<keyword evidence="8" id="KW-0645">Protease</keyword>
<keyword evidence="3" id="KW-0732">Signal</keyword>
<dbReference type="SUPFAM" id="SSF50494">
    <property type="entry name" value="Trypsin-like serine proteases"/>
    <property type="match status" value="1"/>
</dbReference>
<dbReference type="InterPro" id="IPR001254">
    <property type="entry name" value="Trypsin_dom"/>
</dbReference>
<keyword evidence="8" id="KW-0378">Hydrolase</keyword>
<dbReference type="Proteomes" id="UP000326759">
    <property type="component" value="Unassembled WGS sequence"/>
</dbReference>
<reference evidence="8 9" key="1">
    <citation type="journal article" date="2019" name="PLoS Biol.">
        <title>Sex chromosomes control vertical transmission of feminizing Wolbachia symbionts in an isopod.</title>
        <authorList>
            <person name="Becking T."/>
            <person name="Chebbi M.A."/>
            <person name="Giraud I."/>
            <person name="Moumen B."/>
            <person name="Laverre T."/>
            <person name="Caubet Y."/>
            <person name="Peccoud J."/>
            <person name="Gilbert C."/>
            <person name="Cordaux R."/>
        </authorList>
    </citation>
    <scope>NUCLEOTIDE SEQUENCE [LARGE SCALE GENOMIC DNA]</scope>
    <source>
        <strain evidence="8">ANa2</strain>
        <tissue evidence="8">Whole body excluding digestive tract and cuticle</tissue>
    </source>
</reference>
<dbReference type="InterPro" id="IPR033116">
    <property type="entry name" value="TRYPSIN_SER"/>
</dbReference>
<dbReference type="GO" id="GO:0006508">
    <property type="term" value="P:proteolysis"/>
    <property type="evidence" value="ECO:0007669"/>
    <property type="project" value="UniProtKB-KW"/>
</dbReference>
<keyword evidence="4" id="KW-1015">Disulfide bond</keyword>
<dbReference type="PROSITE" id="PS00135">
    <property type="entry name" value="TRYPSIN_SER"/>
    <property type="match status" value="1"/>
</dbReference>
<dbReference type="EMBL" id="SEYY01002573">
    <property type="protein sequence ID" value="KAB7504686.1"/>
    <property type="molecule type" value="Genomic_DNA"/>
</dbReference>
<gene>
    <name evidence="8" type="ORF">Anas_04879</name>
</gene>
<dbReference type="FunFam" id="2.40.10.10:FF:000054">
    <property type="entry name" value="Complement C1r subcomponent"/>
    <property type="match status" value="1"/>
</dbReference>
<comment type="caution">
    <text evidence="8">The sequence shown here is derived from an EMBL/GenBank/DDBJ whole genome shotgun (WGS) entry which is preliminary data.</text>
</comment>
<evidence type="ECO:0000313" key="9">
    <source>
        <dbReference type="Proteomes" id="UP000326759"/>
    </source>
</evidence>
<dbReference type="PANTHER" id="PTHR24253:SF148">
    <property type="entry name" value="CLIP-DOMAIN SERINE PROTEASE"/>
    <property type="match status" value="1"/>
</dbReference>
<dbReference type="AlphaFoldDB" id="A0A5N5TDE6"/>
<dbReference type="InterPro" id="IPR043504">
    <property type="entry name" value="Peptidase_S1_PA_chymotrypsin"/>
</dbReference>
<dbReference type="PANTHER" id="PTHR24253">
    <property type="entry name" value="TRANSMEMBRANE PROTEASE SERINE"/>
    <property type="match status" value="1"/>
</dbReference>
<sequence length="455" mass="52276">MKFGTEELYKMITRFLNGSIMHNSSVCIANQRELPRNSIFKSAKINNPDGRQFETLPRSIPLSEKNSNYKVPVTIPLYYTPSLRFKRRIYRNFNSCSQLTYSGYNLDSFIIQINPKTDDIYTYKTRESSPLIDRGHIFSRPKKNVAEVDESRFVTSASSTKFKIDHWEYPYPNVHPTHPPIITHPPEHTNKPWWTTRSPLTTTTEKPSGQHDWWEIRKTDKPNWWQQQTTTPRSTLPPLEEGRTTRRPNWWQLDTTRWWVQRYTTSSPKTTTWQRHFTTSTTTTTTTTTPTTTTTTTTTTRPSLDKVEAYCLPSFYKKAKNLPVFGKEEKDEGEATRITGGTKIYPHSYPWIVSGNQLDTPRKVDLRIWSNEDCRLAYGPAAPGGIISSHLCAGKIGKDACSGDSGGPIMKDINGVWMQIGIVSWGIGCGKGHYPGVYSRISTFLPWIRKVQLEY</sequence>
<proteinExistence type="predicted"/>